<protein>
    <submittedName>
        <fullName evidence="2">Uncharacterized protein</fullName>
    </submittedName>
</protein>
<keyword evidence="1" id="KW-0175">Coiled coil</keyword>
<organism evidence="2 3">
    <name type="scientific">Grifola frondosa</name>
    <name type="common">Maitake</name>
    <name type="synonym">Polyporus frondosus</name>
    <dbReference type="NCBI Taxonomy" id="5627"/>
    <lineage>
        <taxon>Eukaryota</taxon>
        <taxon>Fungi</taxon>
        <taxon>Dikarya</taxon>
        <taxon>Basidiomycota</taxon>
        <taxon>Agaricomycotina</taxon>
        <taxon>Agaricomycetes</taxon>
        <taxon>Polyporales</taxon>
        <taxon>Grifolaceae</taxon>
        <taxon>Grifola</taxon>
    </lineage>
</organism>
<gene>
    <name evidence="2" type="ORF">A0H81_14846</name>
</gene>
<sequence length="169" mass="18738">MELEGSQHGPETLWCKDLINESTVLGQLRNIGSSKLWYCNPALRTTMTTITSSDAAAILRQITSMQGQLSALASAMNDLSLDIRNTKQELTAQIAQSERNTVQRINAQIAQTERNLRHDISMQTAYSTSEMTKVVAEAVGNTRSSLEASEREERLPMCFTNFASVSHQD</sequence>
<proteinExistence type="predicted"/>
<evidence type="ECO:0000313" key="2">
    <source>
        <dbReference type="EMBL" id="OBZ65191.1"/>
    </source>
</evidence>
<dbReference type="EMBL" id="LUGG01000052">
    <property type="protein sequence ID" value="OBZ65191.1"/>
    <property type="molecule type" value="Genomic_DNA"/>
</dbReference>
<feature type="coiled-coil region" evidence="1">
    <location>
        <begin position="69"/>
        <end position="115"/>
    </location>
</feature>
<evidence type="ECO:0000256" key="1">
    <source>
        <dbReference type="SAM" id="Coils"/>
    </source>
</evidence>
<comment type="caution">
    <text evidence="2">The sequence shown here is derived from an EMBL/GenBank/DDBJ whole genome shotgun (WGS) entry which is preliminary data.</text>
</comment>
<evidence type="ECO:0000313" key="3">
    <source>
        <dbReference type="Proteomes" id="UP000092993"/>
    </source>
</evidence>
<keyword evidence="3" id="KW-1185">Reference proteome</keyword>
<reference evidence="2 3" key="1">
    <citation type="submission" date="2016-03" db="EMBL/GenBank/DDBJ databases">
        <title>Whole genome sequencing of Grifola frondosa 9006-11.</title>
        <authorList>
            <person name="Min B."/>
            <person name="Park H."/>
            <person name="Kim J.-G."/>
            <person name="Cho H."/>
            <person name="Oh Y.-L."/>
            <person name="Kong W.-S."/>
            <person name="Choi I.-G."/>
        </authorList>
    </citation>
    <scope>NUCLEOTIDE SEQUENCE [LARGE SCALE GENOMIC DNA]</scope>
    <source>
        <strain evidence="2 3">9006-11</strain>
    </source>
</reference>
<name>A0A1C7LKB0_GRIFR</name>
<dbReference type="Proteomes" id="UP000092993">
    <property type="component" value="Unassembled WGS sequence"/>
</dbReference>
<dbReference type="AlphaFoldDB" id="A0A1C7LKB0"/>
<accession>A0A1C7LKB0</accession>